<dbReference type="InterPro" id="IPR027417">
    <property type="entry name" value="P-loop_NTPase"/>
</dbReference>
<keyword evidence="5" id="KW-0158">Chromosome</keyword>
<evidence type="ECO:0000256" key="7">
    <source>
        <dbReference type="ARBA" id="ARBA00022840"/>
    </source>
</evidence>
<dbReference type="InterPro" id="IPR038729">
    <property type="entry name" value="Rad50/SbcC_AAA"/>
</dbReference>
<evidence type="ECO:0000259" key="12">
    <source>
        <dbReference type="Pfam" id="PF13476"/>
    </source>
</evidence>
<comment type="similarity">
    <text evidence="3">Belongs to the SMC family. SMC5 subfamily.</text>
</comment>
<feature type="coiled-coil region" evidence="10">
    <location>
        <begin position="196"/>
        <end position="230"/>
    </location>
</feature>
<feature type="domain" description="Rad50/SbcC-type AAA" evidence="12">
    <location>
        <begin position="25"/>
        <end position="222"/>
    </location>
</feature>
<evidence type="ECO:0000256" key="2">
    <source>
        <dbReference type="ARBA" id="ARBA00004286"/>
    </source>
</evidence>
<comment type="caution">
    <text evidence="13">The sequence shown here is derived from an EMBL/GenBank/DDBJ whole genome shotgun (WGS) entry which is preliminary data.</text>
</comment>
<keyword evidence="14" id="KW-1185">Reference proteome</keyword>
<feature type="coiled-coil region" evidence="10">
    <location>
        <begin position="280"/>
        <end position="424"/>
    </location>
</feature>
<evidence type="ECO:0000313" key="13">
    <source>
        <dbReference type="EMBL" id="PVD19418.1"/>
    </source>
</evidence>
<evidence type="ECO:0000256" key="3">
    <source>
        <dbReference type="ARBA" id="ARBA00010171"/>
    </source>
</evidence>
<comment type="subcellular location">
    <subcellularLocation>
        <location evidence="2">Chromosome</location>
    </subcellularLocation>
    <subcellularLocation>
        <location evidence="1">Nucleus</location>
    </subcellularLocation>
</comment>
<feature type="coiled-coil region" evidence="10">
    <location>
        <begin position="629"/>
        <end position="694"/>
    </location>
</feature>
<dbReference type="GO" id="GO:0000724">
    <property type="term" value="P:double-strand break repair via homologous recombination"/>
    <property type="evidence" value="ECO:0007669"/>
    <property type="project" value="TreeGrafter"/>
</dbReference>
<dbReference type="SUPFAM" id="SSF52540">
    <property type="entry name" value="P-loop containing nucleoside triphosphate hydrolases"/>
    <property type="match status" value="1"/>
</dbReference>
<dbReference type="Pfam" id="PF13476">
    <property type="entry name" value="AAA_23"/>
    <property type="match status" value="1"/>
</dbReference>
<evidence type="ECO:0000256" key="11">
    <source>
        <dbReference type="SAM" id="MobiDB-lite"/>
    </source>
</evidence>
<gene>
    <name evidence="13" type="ORF">C0Q70_19907</name>
</gene>
<evidence type="ECO:0000256" key="10">
    <source>
        <dbReference type="SAM" id="Coils"/>
    </source>
</evidence>
<dbReference type="Gene3D" id="3.40.50.300">
    <property type="entry name" value="P-loop containing nucleotide triphosphate hydrolases"/>
    <property type="match status" value="2"/>
</dbReference>
<evidence type="ECO:0000256" key="5">
    <source>
        <dbReference type="ARBA" id="ARBA00022454"/>
    </source>
</evidence>
<evidence type="ECO:0000256" key="6">
    <source>
        <dbReference type="ARBA" id="ARBA00022741"/>
    </source>
</evidence>
<keyword evidence="7" id="KW-0067">ATP-binding</keyword>
<dbReference type="Proteomes" id="UP000245119">
    <property type="component" value="Linkage Group LG13"/>
</dbReference>
<keyword evidence="8 10" id="KW-0175">Coiled coil</keyword>
<sequence length="1062" mass="122859">MSSSRLCSNKDRSRQSAFVEGAIVRIKLENILTYNSVEFKTGPYLNVIIGPNGTGKSAIVCAICLGLAGKTSWLGRAKEPADYVKYGTTKGTIELELFNCTGDNYVIRREITKSRDSRGTSGWWVNGRTASQKSVEEMVSRLKIQVGNLVQFLPQEKVADFARMSQQELLENTEKVVDSGDLYEKHQKLKEEGRLSTEFEQELVNLSAQLDTEQQKNARLEQDVINFKQREKFLEKVKLLKMKRPWLEYMGMKKEFERLKVQRDEKEVTFKKARSESAPLKDQQDILTQLKQNLDAQLKKKTSEIRDHANKVSDSSRGLENLEDKITEAKSDMEAKFNQEENRKKKLADLMSQKAALENELIQLEGASAEQLATELHKVTEQTRELLRELNNIEQQGMAVRAEIAGLRREINDAQTELRNIQDMGNRRLEMLRRAHKHTYDAVMWLRENKNKFKATVHEPILLCLNMKNSSDAKYLETHISFNDMRAFVCEDPADLELFMTVMRDQQKLKVNAVRVPREPLSAFRPRYPISELSALGFKNYLQDLFTCPEAVMRYLCSLYKVHLIPVGDAHAQQNVEQIIARHPELNNFYTAHVQYRIKKSKYDGVVSSRNTPLKEPTFLAASVDVQREHSLTTQIQETQKTLSEKENQYQFFQQNQINLEKSVNSLREKKKELMRQKDQKKRVQQQIQTKMERYSCGIRETGLRGRKRKMDSVISKIIAQKCDHMAVMHTHTQECFQLSQQKVRMNLKQAEIMRDLSVLEARLRDRSQGLLAQEKELEELKRSVKDMKAKAKEKLQEAKKATNTGSDEELSAEKRKAFDQCPSNIEDLDAEIHGIQARADAIFQTDEKVIHTYQQREKRIAELKATLEQKRREKGQHHEEVQTTHNQWLTMLKDHIKNINKNFSYFFSAMGCCGEVDLSIPESETAYGQYGVRIKVKFRDGEVLRELTPYHQSGGERSVATVLYMMSLQELAKCPFRCVDEINQGMDPVNERKIFELVVQTVCKSSMSQYFLLTPKLLPDLEYADNMTVLCVNNGPHVMNHSCWNIPKFLHRRAALEEEEN</sequence>
<protein>
    <recommendedName>
        <fullName evidence="4">Structural maintenance of chromosomes protein 5</fullName>
    </recommendedName>
</protein>
<evidence type="ECO:0000256" key="9">
    <source>
        <dbReference type="ARBA" id="ARBA00023242"/>
    </source>
</evidence>
<reference evidence="13 14" key="1">
    <citation type="submission" date="2018-04" db="EMBL/GenBank/DDBJ databases">
        <title>The genome of golden apple snail Pomacea canaliculata provides insight into stress tolerance and invasive adaptation.</title>
        <authorList>
            <person name="Liu C."/>
            <person name="Liu B."/>
            <person name="Ren Y."/>
            <person name="Zhang Y."/>
            <person name="Wang H."/>
            <person name="Li S."/>
            <person name="Jiang F."/>
            <person name="Yin L."/>
            <person name="Zhang G."/>
            <person name="Qian W."/>
            <person name="Fan W."/>
        </authorList>
    </citation>
    <scope>NUCLEOTIDE SEQUENCE [LARGE SCALE GENOMIC DNA]</scope>
    <source>
        <strain evidence="13">SZHN2017</strain>
        <tissue evidence="13">Muscle</tissue>
    </source>
</reference>
<dbReference type="STRING" id="400727.A0A2T7NE16"/>
<name>A0A2T7NE16_POMCA</name>
<dbReference type="GO" id="GO:0005524">
    <property type="term" value="F:ATP binding"/>
    <property type="evidence" value="ECO:0007669"/>
    <property type="project" value="UniProtKB-KW"/>
</dbReference>
<keyword evidence="9" id="KW-0539">Nucleus</keyword>
<dbReference type="GO" id="GO:0003697">
    <property type="term" value="F:single-stranded DNA binding"/>
    <property type="evidence" value="ECO:0007669"/>
    <property type="project" value="TreeGrafter"/>
</dbReference>
<accession>A0A2T7NE16</accession>
<evidence type="ECO:0000256" key="8">
    <source>
        <dbReference type="ARBA" id="ARBA00023054"/>
    </source>
</evidence>
<dbReference type="PANTHER" id="PTHR45916">
    <property type="entry name" value="STRUCTURAL MAINTENANCE OF CHROMOSOMES PROTEIN 5"/>
    <property type="match status" value="1"/>
</dbReference>
<dbReference type="OrthoDB" id="10254973at2759"/>
<proteinExistence type="inferred from homology"/>
<dbReference type="GO" id="GO:0005634">
    <property type="term" value="C:nucleus"/>
    <property type="evidence" value="ECO:0007669"/>
    <property type="project" value="UniProtKB-SubCell"/>
</dbReference>
<dbReference type="GO" id="GO:0030915">
    <property type="term" value="C:Smc5-Smc6 complex"/>
    <property type="evidence" value="ECO:0007669"/>
    <property type="project" value="TreeGrafter"/>
</dbReference>
<dbReference type="AlphaFoldDB" id="A0A2T7NE16"/>
<organism evidence="13 14">
    <name type="scientific">Pomacea canaliculata</name>
    <name type="common">Golden apple snail</name>
    <dbReference type="NCBI Taxonomy" id="400727"/>
    <lineage>
        <taxon>Eukaryota</taxon>
        <taxon>Metazoa</taxon>
        <taxon>Spiralia</taxon>
        <taxon>Lophotrochozoa</taxon>
        <taxon>Mollusca</taxon>
        <taxon>Gastropoda</taxon>
        <taxon>Caenogastropoda</taxon>
        <taxon>Architaenioglossa</taxon>
        <taxon>Ampullarioidea</taxon>
        <taxon>Ampullariidae</taxon>
        <taxon>Pomacea</taxon>
    </lineage>
</organism>
<dbReference type="GO" id="GO:0016887">
    <property type="term" value="F:ATP hydrolysis activity"/>
    <property type="evidence" value="ECO:0007669"/>
    <property type="project" value="InterPro"/>
</dbReference>
<evidence type="ECO:0000313" key="14">
    <source>
        <dbReference type="Proteomes" id="UP000245119"/>
    </source>
</evidence>
<feature type="coiled-coil region" evidence="10">
    <location>
        <begin position="854"/>
        <end position="881"/>
    </location>
</feature>
<dbReference type="PANTHER" id="PTHR45916:SF1">
    <property type="entry name" value="STRUCTURAL MAINTENANCE OF CHROMOSOMES PROTEIN 5"/>
    <property type="match status" value="1"/>
</dbReference>
<dbReference type="FunFam" id="3.40.50.300:FF:001301">
    <property type="entry name" value="Structural maintenance of chromosomes 5"/>
    <property type="match status" value="1"/>
</dbReference>
<dbReference type="EMBL" id="PZQS01000013">
    <property type="protein sequence ID" value="PVD19418.1"/>
    <property type="molecule type" value="Genomic_DNA"/>
</dbReference>
<feature type="compositionally biased region" description="Basic and acidic residues" evidence="11">
    <location>
        <begin position="792"/>
        <end position="801"/>
    </location>
</feature>
<keyword evidence="6" id="KW-0547">Nucleotide-binding</keyword>
<evidence type="ECO:0000256" key="4">
    <source>
        <dbReference type="ARBA" id="ARBA00018687"/>
    </source>
</evidence>
<evidence type="ECO:0000256" key="1">
    <source>
        <dbReference type="ARBA" id="ARBA00004123"/>
    </source>
</evidence>
<feature type="region of interest" description="Disordered" evidence="11">
    <location>
        <begin position="792"/>
        <end position="816"/>
    </location>
</feature>